<organism evidence="2 3">
    <name type="scientific">Kibdelosporangium philippinense</name>
    <dbReference type="NCBI Taxonomy" id="211113"/>
    <lineage>
        <taxon>Bacteria</taxon>
        <taxon>Bacillati</taxon>
        <taxon>Actinomycetota</taxon>
        <taxon>Actinomycetes</taxon>
        <taxon>Pseudonocardiales</taxon>
        <taxon>Pseudonocardiaceae</taxon>
        <taxon>Kibdelosporangium</taxon>
    </lineage>
</organism>
<feature type="compositionally biased region" description="Low complexity" evidence="1">
    <location>
        <begin position="168"/>
        <end position="180"/>
    </location>
</feature>
<dbReference type="Proteomes" id="UP001521150">
    <property type="component" value="Unassembled WGS sequence"/>
</dbReference>
<evidence type="ECO:0000256" key="1">
    <source>
        <dbReference type="SAM" id="MobiDB-lite"/>
    </source>
</evidence>
<reference evidence="2 3" key="1">
    <citation type="submission" date="2021-12" db="EMBL/GenBank/DDBJ databases">
        <title>Genome sequence of Kibdelosporangium philippinense ATCC 49844.</title>
        <authorList>
            <person name="Fedorov E.A."/>
            <person name="Omeragic M."/>
            <person name="Shalygina K.F."/>
            <person name="Maclea K.S."/>
        </authorList>
    </citation>
    <scope>NUCLEOTIDE SEQUENCE [LARGE SCALE GENOMIC DNA]</scope>
    <source>
        <strain evidence="2 3">ATCC 49844</strain>
    </source>
</reference>
<evidence type="ECO:0000313" key="2">
    <source>
        <dbReference type="EMBL" id="MCE7001968.1"/>
    </source>
</evidence>
<dbReference type="RefSeq" id="WP_380209482.1">
    <property type="nucleotide sequence ID" value="NZ_JBHSJQ010000026.1"/>
</dbReference>
<proteinExistence type="predicted"/>
<accession>A0ABS8Z5W7</accession>
<comment type="caution">
    <text evidence="2">The sequence shown here is derived from an EMBL/GenBank/DDBJ whole genome shotgun (WGS) entry which is preliminary data.</text>
</comment>
<name>A0ABS8Z5W7_9PSEU</name>
<feature type="compositionally biased region" description="Low complexity" evidence="1">
    <location>
        <begin position="127"/>
        <end position="146"/>
    </location>
</feature>
<dbReference type="EMBL" id="JAJVCN010000001">
    <property type="protein sequence ID" value="MCE7001968.1"/>
    <property type="molecule type" value="Genomic_DNA"/>
</dbReference>
<gene>
    <name evidence="2" type="ORF">LWC34_03850</name>
</gene>
<protein>
    <submittedName>
        <fullName evidence="2">Uncharacterized protein</fullName>
    </submittedName>
</protein>
<feature type="compositionally biased region" description="Low complexity" evidence="1">
    <location>
        <begin position="105"/>
        <end position="119"/>
    </location>
</feature>
<feature type="region of interest" description="Disordered" evidence="1">
    <location>
        <begin position="105"/>
        <end position="180"/>
    </location>
</feature>
<sequence length="180" mass="19222">MASRGGEDAGYRGRELARNGAIGGLAVATGLRLQEFTFLSCLLCPLAVFAPHHAMNLLRLKAFFTRQWRVMPAAQFMAVFGAYAQRIHQILDRYEPEVVASAAAEVTTRSPHSSSASPSRPAPSPNSPTSGPKTSPNSPPNTTRSPACGHPSPRPAASRDYHAERRPSAPAANPQPQAQL</sequence>
<feature type="compositionally biased region" description="Basic and acidic residues" evidence="1">
    <location>
        <begin position="157"/>
        <end position="167"/>
    </location>
</feature>
<evidence type="ECO:0000313" key="3">
    <source>
        <dbReference type="Proteomes" id="UP001521150"/>
    </source>
</evidence>
<keyword evidence="3" id="KW-1185">Reference proteome</keyword>